<comment type="caution">
    <text evidence="4">The sequence shown here is derived from an EMBL/GenBank/DDBJ whole genome shotgun (WGS) entry which is preliminary data.</text>
</comment>
<evidence type="ECO:0000313" key="4">
    <source>
        <dbReference type="EMBL" id="GAG36020.1"/>
    </source>
</evidence>
<evidence type="ECO:0000256" key="1">
    <source>
        <dbReference type="ARBA" id="ARBA00022630"/>
    </source>
</evidence>
<keyword evidence="2" id="KW-0560">Oxidoreductase</keyword>
<dbReference type="Gene3D" id="3.50.50.60">
    <property type="entry name" value="FAD/NAD(P)-binding domain"/>
    <property type="match status" value="1"/>
</dbReference>
<sequence>MSQQNKELSDRYDVVIIGAGMGGLACGHACKERAERFSG</sequence>
<dbReference type="Pfam" id="PF00890">
    <property type="entry name" value="FAD_binding_2"/>
    <property type="match status" value="1"/>
</dbReference>
<dbReference type="PROSITE" id="PS51257">
    <property type="entry name" value="PROKAR_LIPOPROTEIN"/>
    <property type="match status" value="1"/>
</dbReference>
<evidence type="ECO:0000259" key="3">
    <source>
        <dbReference type="Pfam" id="PF00890"/>
    </source>
</evidence>
<organism evidence="4">
    <name type="scientific">marine sediment metagenome</name>
    <dbReference type="NCBI Taxonomy" id="412755"/>
    <lineage>
        <taxon>unclassified sequences</taxon>
        <taxon>metagenomes</taxon>
        <taxon>ecological metagenomes</taxon>
    </lineage>
</organism>
<dbReference type="AlphaFoldDB" id="X0WZ75"/>
<gene>
    <name evidence="4" type="ORF">S01H1_61678</name>
</gene>
<dbReference type="EMBL" id="BARS01040468">
    <property type="protein sequence ID" value="GAG36020.1"/>
    <property type="molecule type" value="Genomic_DNA"/>
</dbReference>
<protein>
    <recommendedName>
        <fullName evidence="3">FAD-dependent oxidoreductase 2 FAD-binding domain-containing protein</fullName>
    </recommendedName>
</protein>
<feature type="non-terminal residue" evidence="4">
    <location>
        <position position="39"/>
    </location>
</feature>
<feature type="domain" description="FAD-dependent oxidoreductase 2 FAD-binding" evidence="3">
    <location>
        <begin position="13"/>
        <end position="34"/>
    </location>
</feature>
<name>X0WZ75_9ZZZZ</name>
<dbReference type="InterPro" id="IPR003953">
    <property type="entry name" value="FAD-dep_OxRdtase_2_FAD-bd"/>
</dbReference>
<accession>X0WZ75</accession>
<reference evidence="4" key="1">
    <citation type="journal article" date="2014" name="Front. Microbiol.">
        <title>High frequency of phylogenetically diverse reductive dehalogenase-homologous genes in deep subseafloor sedimentary metagenomes.</title>
        <authorList>
            <person name="Kawai M."/>
            <person name="Futagami T."/>
            <person name="Toyoda A."/>
            <person name="Takaki Y."/>
            <person name="Nishi S."/>
            <person name="Hori S."/>
            <person name="Arai W."/>
            <person name="Tsubouchi T."/>
            <person name="Morono Y."/>
            <person name="Uchiyama I."/>
            <person name="Ito T."/>
            <person name="Fujiyama A."/>
            <person name="Inagaki F."/>
            <person name="Takami H."/>
        </authorList>
    </citation>
    <scope>NUCLEOTIDE SEQUENCE</scope>
    <source>
        <strain evidence="4">Expedition CK06-06</strain>
    </source>
</reference>
<keyword evidence="1" id="KW-0285">Flavoprotein</keyword>
<proteinExistence type="predicted"/>
<evidence type="ECO:0000256" key="2">
    <source>
        <dbReference type="ARBA" id="ARBA00023002"/>
    </source>
</evidence>
<dbReference type="InterPro" id="IPR036188">
    <property type="entry name" value="FAD/NAD-bd_sf"/>
</dbReference>
<dbReference type="SUPFAM" id="SSF51905">
    <property type="entry name" value="FAD/NAD(P)-binding domain"/>
    <property type="match status" value="1"/>
</dbReference>
<dbReference type="GO" id="GO:0016491">
    <property type="term" value="F:oxidoreductase activity"/>
    <property type="evidence" value="ECO:0007669"/>
    <property type="project" value="UniProtKB-KW"/>
</dbReference>